<accession>A0A1Y3QYS9</accession>
<dbReference type="InterPro" id="IPR013783">
    <property type="entry name" value="Ig-like_fold"/>
</dbReference>
<gene>
    <name evidence="2" type="ORF">B5G41_02665</name>
</gene>
<name>A0A1Y3QYS9_9BACT</name>
<feature type="chain" id="PRO_5012666532" description="DUF1573 domain-containing protein" evidence="1">
    <location>
        <begin position="24"/>
        <end position="360"/>
    </location>
</feature>
<dbReference type="Pfam" id="PF07610">
    <property type="entry name" value="DUF1573"/>
    <property type="match status" value="1"/>
</dbReference>
<protein>
    <recommendedName>
        <fullName evidence="4">DUF1573 domain-containing protein</fullName>
    </recommendedName>
</protein>
<dbReference type="InterPro" id="IPR011467">
    <property type="entry name" value="DUF1573"/>
</dbReference>
<evidence type="ECO:0000313" key="3">
    <source>
        <dbReference type="Proteomes" id="UP000195772"/>
    </source>
</evidence>
<comment type="caution">
    <text evidence="2">The sequence shown here is derived from an EMBL/GenBank/DDBJ whole genome shotgun (WGS) entry which is preliminary data.</text>
</comment>
<dbReference type="OrthoDB" id="1466304at2"/>
<sequence>MTARRHILLTLLALCAFATAAQAQLVFTPDTWDFGTIRETDGRVSHTFTGENRGNTPVVILDVVTTCGCTVPQFTKRPIRPGEKTTVKVTFDPANRPGAFTKELGVYSSERKKVATLTIRGNVTPRMKSTEELYPVDAGGGLRLSTTLNAFSYIRPGQQVQSAIGYANTSGKTIGLELRPLESSGLLTVTAPREIAPGEQGSINIAYLIPEADPRYGTLRDALEVRVDGRTNGTAIVTHGIGIDRTPTGAEGQNAPKAQIIENIIKFGPVKHGAPRQERTFTLSNTGSAELVVRAVETNGRIATTLVPGQRIPAGSSFTARVSVDPGEQDFGVLTDFVMIVTNDPMRPMRRLRVTAIIEE</sequence>
<proteinExistence type="predicted"/>
<dbReference type="PANTHER" id="PTHR37833">
    <property type="entry name" value="LIPOPROTEIN-RELATED"/>
    <property type="match status" value="1"/>
</dbReference>
<dbReference type="Proteomes" id="UP000195772">
    <property type="component" value="Unassembled WGS sequence"/>
</dbReference>
<reference evidence="3" key="1">
    <citation type="submission" date="2017-04" db="EMBL/GenBank/DDBJ databases">
        <title>Function of individual gut microbiota members based on whole genome sequencing of pure cultures obtained from chicken caecum.</title>
        <authorList>
            <person name="Medvecky M."/>
            <person name="Cejkova D."/>
            <person name="Polansky O."/>
            <person name="Karasova D."/>
            <person name="Kubasova T."/>
            <person name="Cizek A."/>
            <person name="Rychlik I."/>
        </authorList>
    </citation>
    <scope>NUCLEOTIDE SEQUENCE [LARGE SCALE GENOMIC DNA]</scope>
    <source>
        <strain evidence="3">An90</strain>
    </source>
</reference>
<evidence type="ECO:0000256" key="1">
    <source>
        <dbReference type="SAM" id="SignalP"/>
    </source>
</evidence>
<dbReference type="RefSeq" id="WP_087401166.1">
    <property type="nucleotide sequence ID" value="NZ_NFHB01000002.1"/>
</dbReference>
<keyword evidence="1" id="KW-0732">Signal</keyword>
<dbReference type="AlphaFoldDB" id="A0A1Y3QYS9"/>
<evidence type="ECO:0000313" key="2">
    <source>
        <dbReference type="EMBL" id="OUN04235.1"/>
    </source>
</evidence>
<organism evidence="2 3">
    <name type="scientific">Alistipes onderdonkii</name>
    <dbReference type="NCBI Taxonomy" id="328813"/>
    <lineage>
        <taxon>Bacteria</taxon>
        <taxon>Pseudomonadati</taxon>
        <taxon>Bacteroidota</taxon>
        <taxon>Bacteroidia</taxon>
        <taxon>Bacteroidales</taxon>
        <taxon>Rikenellaceae</taxon>
        <taxon>Alistipes</taxon>
    </lineage>
</organism>
<feature type="signal peptide" evidence="1">
    <location>
        <begin position="1"/>
        <end position="23"/>
    </location>
</feature>
<dbReference type="PANTHER" id="PTHR37833:SF1">
    <property type="entry name" value="SIGNAL PEPTIDE PROTEIN"/>
    <property type="match status" value="1"/>
</dbReference>
<dbReference type="Gene3D" id="2.60.40.10">
    <property type="entry name" value="Immunoglobulins"/>
    <property type="match status" value="2"/>
</dbReference>
<dbReference type="EMBL" id="NFHB01000002">
    <property type="protein sequence ID" value="OUN04235.1"/>
    <property type="molecule type" value="Genomic_DNA"/>
</dbReference>
<dbReference type="NCBIfam" id="NF012200">
    <property type="entry name" value="choice_anch_D"/>
    <property type="match status" value="2"/>
</dbReference>
<evidence type="ECO:0008006" key="4">
    <source>
        <dbReference type="Google" id="ProtNLM"/>
    </source>
</evidence>
<dbReference type="eggNOG" id="ENOG502Z9QX">
    <property type="taxonomic scope" value="Bacteria"/>
</dbReference>